<protein>
    <submittedName>
        <fullName evidence="2">TIGR02117 family protein</fullName>
    </submittedName>
</protein>
<dbReference type="NCBIfam" id="TIGR02117">
    <property type="entry name" value="chp_urease_rgn"/>
    <property type="match status" value="1"/>
</dbReference>
<dbReference type="EMBL" id="JBHULT010000005">
    <property type="protein sequence ID" value="MFD2516736.1"/>
    <property type="molecule type" value="Genomic_DNA"/>
</dbReference>
<dbReference type="InterPro" id="IPR011727">
    <property type="entry name" value="CHP02117"/>
</dbReference>
<sequence>MLKWLYRILTFITKGILSLLIVMLLYFIGALIGSVVPVNVEQPENGEITIYLRTNGIHTDLVFPIKNEVMNWEEITDPQHTLSKRTDFSYISFGWGDLEFYEKTPEWSDLTFPVAFQAVFLPKPSALHVEFMESRRSRYPMVPVEITSSQYRVLSQYVAESFETNTVGRVQPVKDLHYNQNDVFYQAKRSLNFFYTCNTWVNNGLKKANMKACLWTPFDEGIFYHYR</sequence>
<dbReference type="Pfam" id="PF09601">
    <property type="entry name" value="DUF2459"/>
    <property type="match status" value="1"/>
</dbReference>
<gene>
    <name evidence="2" type="ORF">ACFSTG_02425</name>
</gene>
<evidence type="ECO:0000313" key="3">
    <source>
        <dbReference type="Proteomes" id="UP001597468"/>
    </source>
</evidence>
<evidence type="ECO:0000256" key="1">
    <source>
        <dbReference type="SAM" id="Phobius"/>
    </source>
</evidence>
<dbReference type="Proteomes" id="UP001597468">
    <property type="component" value="Unassembled WGS sequence"/>
</dbReference>
<accession>A0ABW5ITK8</accession>
<name>A0ABW5ITK8_9FLAO</name>
<organism evidence="2 3">
    <name type="scientific">Salinimicrobium flavum</name>
    <dbReference type="NCBI Taxonomy" id="1737065"/>
    <lineage>
        <taxon>Bacteria</taxon>
        <taxon>Pseudomonadati</taxon>
        <taxon>Bacteroidota</taxon>
        <taxon>Flavobacteriia</taxon>
        <taxon>Flavobacteriales</taxon>
        <taxon>Flavobacteriaceae</taxon>
        <taxon>Salinimicrobium</taxon>
    </lineage>
</organism>
<proteinExistence type="predicted"/>
<keyword evidence="1" id="KW-0472">Membrane</keyword>
<evidence type="ECO:0000313" key="2">
    <source>
        <dbReference type="EMBL" id="MFD2516736.1"/>
    </source>
</evidence>
<reference evidence="3" key="1">
    <citation type="journal article" date="2019" name="Int. J. Syst. Evol. Microbiol.">
        <title>The Global Catalogue of Microorganisms (GCM) 10K type strain sequencing project: providing services to taxonomists for standard genome sequencing and annotation.</title>
        <authorList>
            <consortium name="The Broad Institute Genomics Platform"/>
            <consortium name="The Broad Institute Genome Sequencing Center for Infectious Disease"/>
            <person name="Wu L."/>
            <person name="Ma J."/>
        </authorList>
    </citation>
    <scope>NUCLEOTIDE SEQUENCE [LARGE SCALE GENOMIC DNA]</scope>
    <source>
        <strain evidence="3">KCTC 42585</strain>
    </source>
</reference>
<feature type="transmembrane region" description="Helical" evidence="1">
    <location>
        <begin position="12"/>
        <end position="36"/>
    </location>
</feature>
<keyword evidence="3" id="KW-1185">Reference proteome</keyword>
<dbReference type="RefSeq" id="WP_380748102.1">
    <property type="nucleotide sequence ID" value="NZ_JBHULT010000005.1"/>
</dbReference>
<keyword evidence="1" id="KW-1133">Transmembrane helix</keyword>
<keyword evidence="1" id="KW-0812">Transmembrane</keyword>
<comment type="caution">
    <text evidence="2">The sequence shown here is derived from an EMBL/GenBank/DDBJ whole genome shotgun (WGS) entry which is preliminary data.</text>
</comment>